<protein>
    <submittedName>
        <fullName evidence="1">Uncharacterized protein</fullName>
    </submittedName>
</protein>
<dbReference type="AlphaFoldDB" id="A0A4Y4F9R0"/>
<gene>
    <name evidence="1" type="ORF">HHA01_28050</name>
</gene>
<evidence type="ECO:0000313" key="2">
    <source>
        <dbReference type="Proteomes" id="UP000319812"/>
    </source>
</evidence>
<sequence length="89" mass="9409">MWSLVWPACRRGAQGEVGQREAFSADEATQFVAQTLQFLNTWIEAVLPVGREGLPFLGTQSGAGLYASEGASVSSSGMLTLCAARVMAI</sequence>
<keyword evidence="2" id="KW-1185">Reference proteome</keyword>
<accession>A0A4Y4F9R0</accession>
<proteinExistence type="predicted"/>
<evidence type="ECO:0000313" key="1">
    <source>
        <dbReference type="EMBL" id="GED23828.1"/>
    </source>
</evidence>
<organism evidence="1 2">
    <name type="scientific">Halomonas halmophila</name>
    <dbReference type="NCBI Taxonomy" id="252"/>
    <lineage>
        <taxon>Bacteria</taxon>
        <taxon>Pseudomonadati</taxon>
        <taxon>Pseudomonadota</taxon>
        <taxon>Gammaproteobacteria</taxon>
        <taxon>Oceanospirillales</taxon>
        <taxon>Halomonadaceae</taxon>
        <taxon>Halomonas</taxon>
    </lineage>
</organism>
<dbReference type="EMBL" id="BJOC01000052">
    <property type="protein sequence ID" value="GED23828.1"/>
    <property type="molecule type" value="Genomic_DNA"/>
</dbReference>
<reference evidence="1 2" key="1">
    <citation type="submission" date="2019-06" db="EMBL/GenBank/DDBJ databases">
        <title>Whole genome shotgun sequence of Halomonas halmophila NBRC 15537.</title>
        <authorList>
            <person name="Hosoyama A."/>
            <person name="Uohara A."/>
            <person name="Ohji S."/>
            <person name="Ichikawa N."/>
        </authorList>
    </citation>
    <scope>NUCLEOTIDE SEQUENCE [LARGE SCALE GENOMIC DNA]</scope>
    <source>
        <strain evidence="1 2">NBRC 15537</strain>
    </source>
</reference>
<dbReference type="Proteomes" id="UP000319812">
    <property type="component" value="Unassembled WGS sequence"/>
</dbReference>
<comment type="caution">
    <text evidence="1">The sequence shown here is derived from an EMBL/GenBank/DDBJ whole genome shotgun (WGS) entry which is preliminary data.</text>
</comment>
<name>A0A4Y4F9R0_9GAMM</name>